<sequence length="536" mass="61666">MALEIDEEWIREKVQLEHKNLDDVRSLCLPGSVEEKITQLGNSLKRFARLKCLDLSRNDLENLDGLQHLKMLEKLNLYYNSISSLQELFKLRFNQRLQELDLRLNPVAGSDANYRLFLIHMLPRLRKLDDRPVRDNERRAALMQFSTEVATELSPKYLEDEVAATQTINKPLSRSNLVQSVGRGPAQDLEALIGEVERTNGDLTKPRPITGSNENYPSYEDYAPSAVRQMDRQRVNNYEDYRTTHEDKESDEYLETIESKYPHLASLANSLQQTTKDKRNRKLTEENIEIHNRETIAPHGFFTPAPTNNDRNQPAVPHIHTTNLKRDTREDITIPSTIPYDCSMDRLKRLGENAPSFEQNLTVDQGEAVRVICSIADKYWNGVNSLEKNPKALKALTSLLQQISMTAPDRSVVGSEVEDESKMKSALVRSQRDVKILRERLQQSILDSKGLHEQIVALEKEKALPNCEMDKIREENRRLKEEAKRLIERNRELESSAQLSGMLQQSHKSLMETNDRLLKELRNKDISSTNGQSELS</sequence>
<evidence type="ECO:0000256" key="2">
    <source>
        <dbReference type="ARBA" id="ARBA00022490"/>
    </source>
</evidence>
<dbReference type="InterPro" id="IPR003603">
    <property type="entry name" value="U2A'_phosphoprotein32A_C"/>
</dbReference>
<evidence type="ECO:0000256" key="4">
    <source>
        <dbReference type="ARBA" id="ARBA00022737"/>
    </source>
</evidence>
<dbReference type="PANTHER" id="PTHR23311:SF5">
    <property type="entry name" value="CENTROSOMAL PROTEIN OF 72 KDA"/>
    <property type="match status" value="1"/>
</dbReference>
<dbReference type="AlphaFoldDB" id="A0A7I8V3S3"/>
<feature type="domain" description="U2A'/phosphoprotein 32 family A C-terminal" evidence="11">
    <location>
        <begin position="111"/>
        <end position="129"/>
    </location>
</feature>
<evidence type="ECO:0000256" key="5">
    <source>
        <dbReference type="ARBA" id="ARBA00023054"/>
    </source>
</evidence>
<protein>
    <recommendedName>
        <fullName evidence="8">Centrosomal protein of 72 kDa</fullName>
    </recommendedName>
</protein>
<proteinExistence type="inferred from homology"/>
<evidence type="ECO:0000256" key="9">
    <source>
        <dbReference type="SAM" id="Coils"/>
    </source>
</evidence>
<dbReference type="Gene3D" id="3.80.10.10">
    <property type="entry name" value="Ribonuclease Inhibitor"/>
    <property type="match status" value="1"/>
</dbReference>
<organism evidence="12 13">
    <name type="scientific">Dimorphilus gyrociliatus</name>
    <dbReference type="NCBI Taxonomy" id="2664684"/>
    <lineage>
        <taxon>Eukaryota</taxon>
        <taxon>Metazoa</taxon>
        <taxon>Spiralia</taxon>
        <taxon>Lophotrochozoa</taxon>
        <taxon>Annelida</taxon>
        <taxon>Polychaeta</taxon>
        <taxon>Polychaeta incertae sedis</taxon>
        <taxon>Dinophilidae</taxon>
        <taxon>Dimorphilus</taxon>
    </lineage>
</organism>
<comment type="similarity">
    <text evidence="7">Belongs to the CEP72 family.</text>
</comment>
<dbReference type="OrthoDB" id="676979at2759"/>
<keyword evidence="6" id="KW-0206">Cytoskeleton</keyword>
<dbReference type="FunFam" id="3.80.10.10:FF:000489">
    <property type="entry name" value="Centrosomal protein of 72 kDa"/>
    <property type="match status" value="1"/>
</dbReference>
<dbReference type="InterPro" id="IPR001611">
    <property type="entry name" value="Leu-rich_rpt"/>
</dbReference>
<name>A0A7I8V3S3_9ANNE</name>
<dbReference type="InterPro" id="IPR055320">
    <property type="entry name" value="CEP72-like"/>
</dbReference>
<accession>A0A7I8V3S3</accession>
<feature type="region of interest" description="Disordered" evidence="10">
    <location>
        <begin position="200"/>
        <end position="220"/>
    </location>
</feature>
<keyword evidence="4" id="KW-0677">Repeat</keyword>
<dbReference type="GO" id="GO:0034451">
    <property type="term" value="C:centriolar satellite"/>
    <property type="evidence" value="ECO:0007669"/>
    <property type="project" value="UniProtKB-ARBA"/>
</dbReference>
<keyword evidence="13" id="KW-1185">Reference proteome</keyword>
<dbReference type="InterPro" id="IPR032675">
    <property type="entry name" value="LRR_dom_sf"/>
</dbReference>
<evidence type="ECO:0000256" key="7">
    <source>
        <dbReference type="ARBA" id="ARBA00061023"/>
    </source>
</evidence>
<evidence type="ECO:0000313" key="13">
    <source>
        <dbReference type="Proteomes" id="UP000549394"/>
    </source>
</evidence>
<comment type="caution">
    <text evidence="12">The sequence shown here is derived from an EMBL/GenBank/DDBJ whole genome shotgun (WGS) entry which is preliminary data.</text>
</comment>
<comment type="subcellular location">
    <subcellularLocation>
        <location evidence="1">Cytoplasm</location>
        <location evidence="1">Cytoskeleton</location>
        <location evidence="1">Microtubule organizing center</location>
        <location evidence="1">Centrosome</location>
    </subcellularLocation>
</comment>
<evidence type="ECO:0000256" key="3">
    <source>
        <dbReference type="ARBA" id="ARBA00022614"/>
    </source>
</evidence>
<feature type="coiled-coil region" evidence="9">
    <location>
        <begin position="469"/>
        <end position="496"/>
    </location>
</feature>
<keyword evidence="3" id="KW-0433">Leucine-rich repeat</keyword>
<evidence type="ECO:0000259" key="11">
    <source>
        <dbReference type="SMART" id="SM00446"/>
    </source>
</evidence>
<dbReference type="SUPFAM" id="SSF52058">
    <property type="entry name" value="L domain-like"/>
    <property type="match status" value="1"/>
</dbReference>
<evidence type="ECO:0000256" key="8">
    <source>
        <dbReference type="ARBA" id="ARBA00070210"/>
    </source>
</evidence>
<dbReference type="PANTHER" id="PTHR23311">
    <property type="entry name" value="HEAT SHOCK REGULATED 2"/>
    <property type="match status" value="1"/>
</dbReference>
<dbReference type="PROSITE" id="PS51450">
    <property type="entry name" value="LRR"/>
    <property type="match status" value="2"/>
</dbReference>
<evidence type="ECO:0000313" key="12">
    <source>
        <dbReference type="EMBL" id="CAD5110690.1"/>
    </source>
</evidence>
<gene>
    <name evidence="12" type="ORF">DGYR_LOCUS62</name>
</gene>
<dbReference type="Proteomes" id="UP000549394">
    <property type="component" value="Unassembled WGS sequence"/>
</dbReference>
<evidence type="ECO:0000256" key="6">
    <source>
        <dbReference type="ARBA" id="ARBA00023212"/>
    </source>
</evidence>
<dbReference type="SMART" id="SM00446">
    <property type="entry name" value="LRRcap"/>
    <property type="match status" value="1"/>
</dbReference>
<evidence type="ECO:0000256" key="10">
    <source>
        <dbReference type="SAM" id="MobiDB-lite"/>
    </source>
</evidence>
<evidence type="ECO:0000256" key="1">
    <source>
        <dbReference type="ARBA" id="ARBA00004300"/>
    </source>
</evidence>
<keyword evidence="2" id="KW-0963">Cytoplasm</keyword>
<dbReference type="EMBL" id="CAJFCJ010000001">
    <property type="protein sequence ID" value="CAD5110690.1"/>
    <property type="molecule type" value="Genomic_DNA"/>
</dbReference>
<reference evidence="12 13" key="1">
    <citation type="submission" date="2020-08" db="EMBL/GenBank/DDBJ databases">
        <authorList>
            <person name="Hejnol A."/>
        </authorList>
    </citation>
    <scope>NUCLEOTIDE SEQUENCE [LARGE SCALE GENOMIC DNA]</scope>
</reference>
<dbReference type="Pfam" id="PF14580">
    <property type="entry name" value="LRR_9"/>
    <property type="match status" value="1"/>
</dbReference>
<keyword evidence="5 9" id="KW-0175">Coiled coil</keyword>